<dbReference type="InterPro" id="IPR003488">
    <property type="entry name" value="DprA"/>
</dbReference>
<dbReference type="EMBL" id="JBHRUH010000006">
    <property type="protein sequence ID" value="MFC3291108.1"/>
    <property type="molecule type" value="Genomic_DNA"/>
</dbReference>
<reference evidence="5" key="1">
    <citation type="journal article" date="2019" name="Int. J. Syst. Evol. Microbiol.">
        <title>The Global Catalogue of Microorganisms (GCM) 10K type strain sequencing project: providing services to taxonomists for standard genome sequencing and annotation.</title>
        <authorList>
            <consortium name="The Broad Institute Genomics Platform"/>
            <consortium name="The Broad Institute Genome Sequencing Center for Infectious Disease"/>
            <person name="Wu L."/>
            <person name="Ma J."/>
        </authorList>
    </citation>
    <scope>NUCLEOTIDE SEQUENCE [LARGE SCALE GENOMIC DNA]</scope>
    <source>
        <strain evidence="5">KCTC 12847</strain>
    </source>
</reference>
<dbReference type="InterPro" id="IPR041614">
    <property type="entry name" value="DprA_WH"/>
</dbReference>
<comment type="caution">
    <text evidence="4">The sequence shown here is derived from an EMBL/GenBank/DDBJ whole genome shotgun (WGS) entry which is preliminary data.</text>
</comment>
<evidence type="ECO:0000259" key="3">
    <source>
        <dbReference type="Pfam" id="PF17782"/>
    </source>
</evidence>
<dbReference type="Pfam" id="PF02481">
    <property type="entry name" value="DNA_processg_A"/>
    <property type="match status" value="1"/>
</dbReference>
<evidence type="ECO:0000313" key="5">
    <source>
        <dbReference type="Proteomes" id="UP001595640"/>
    </source>
</evidence>
<protein>
    <submittedName>
        <fullName evidence="4">DNA-processing protein DprA</fullName>
    </submittedName>
</protein>
<dbReference type="Pfam" id="PF17782">
    <property type="entry name" value="WHD_DprA"/>
    <property type="match status" value="1"/>
</dbReference>
<dbReference type="SUPFAM" id="SSF102405">
    <property type="entry name" value="MCP/YpsA-like"/>
    <property type="match status" value="1"/>
</dbReference>
<comment type="similarity">
    <text evidence="1">Belongs to the DprA/Smf family.</text>
</comment>
<organism evidence="4 5">
    <name type="scientific">Modicisalibacter luteus</name>
    <dbReference type="NCBI Taxonomy" id="453962"/>
    <lineage>
        <taxon>Bacteria</taxon>
        <taxon>Pseudomonadati</taxon>
        <taxon>Pseudomonadota</taxon>
        <taxon>Gammaproteobacteria</taxon>
        <taxon>Oceanospirillales</taxon>
        <taxon>Halomonadaceae</taxon>
        <taxon>Modicisalibacter</taxon>
    </lineage>
</organism>
<keyword evidence="5" id="KW-1185">Reference proteome</keyword>
<dbReference type="RefSeq" id="WP_019020015.1">
    <property type="nucleotide sequence ID" value="NZ_BMXD01000011.1"/>
</dbReference>
<dbReference type="NCBIfam" id="TIGR00732">
    <property type="entry name" value="dprA"/>
    <property type="match status" value="1"/>
</dbReference>
<feature type="domain" description="DprA winged helix" evidence="3">
    <location>
        <begin position="308"/>
        <end position="361"/>
    </location>
</feature>
<evidence type="ECO:0000313" key="4">
    <source>
        <dbReference type="EMBL" id="MFC3291108.1"/>
    </source>
</evidence>
<dbReference type="PANTHER" id="PTHR43022">
    <property type="entry name" value="PROTEIN SMF"/>
    <property type="match status" value="1"/>
</dbReference>
<dbReference type="Gene3D" id="1.10.10.10">
    <property type="entry name" value="Winged helix-like DNA-binding domain superfamily/Winged helix DNA-binding domain"/>
    <property type="match status" value="1"/>
</dbReference>
<dbReference type="Gene3D" id="3.40.50.450">
    <property type="match status" value="1"/>
</dbReference>
<dbReference type="PANTHER" id="PTHR43022:SF1">
    <property type="entry name" value="PROTEIN SMF"/>
    <property type="match status" value="1"/>
</dbReference>
<feature type="domain" description="Smf/DprA SLOG" evidence="2">
    <location>
        <begin position="80"/>
        <end position="288"/>
    </location>
</feature>
<gene>
    <name evidence="4" type="primary">dprA</name>
    <name evidence="4" type="ORF">ACFOEI_03360</name>
</gene>
<accession>A0ABV7LYL2</accession>
<evidence type="ECO:0000256" key="1">
    <source>
        <dbReference type="ARBA" id="ARBA00006525"/>
    </source>
</evidence>
<dbReference type="InterPro" id="IPR057666">
    <property type="entry name" value="DrpA_SLOG"/>
</dbReference>
<name>A0ABV7LYL2_9GAMM</name>
<dbReference type="Proteomes" id="UP001595640">
    <property type="component" value="Unassembled WGS sequence"/>
</dbReference>
<sequence>MAMTAREWLVLSRLPGLGARRLASFRARQPEWPHGWLALLPGPARDALRLWLEHPSRSPLQAEVERALEWEAREASHCLLTPAHAAWPALLDELPDPPPLLWARGSLDVLSMPGLAIVGTRRPTREGLGNAGRFAGELARAGMAVVSGMALGVDGQAHHAALAAGGASIGVLGCGIDVIYPSRHSGLYRQMLEHGGLLLSEHAPGTRANPAFFPRRNRIITGLSLGVLVVEAAEKSGSLISARLAMEQNRDVFTLPGSINNPQAKGCLALLRQGAALVTCVEDILTELTHWSLPAATLPALSEGVGKPAEPTPEDPLLALLSDTPTPLDLLIDLSGQGFGHCQQRLLELELEGRVIQAPGGWVRLPA</sequence>
<dbReference type="InterPro" id="IPR036388">
    <property type="entry name" value="WH-like_DNA-bd_sf"/>
</dbReference>
<proteinExistence type="inferred from homology"/>
<evidence type="ECO:0000259" key="2">
    <source>
        <dbReference type="Pfam" id="PF02481"/>
    </source>
</evidence>